<dbReference type="PANTHER" id="PTHR33164:SF43">
    <property type="entry name" value="HTH-TYPE TRANSCRIPTIONAL REPRESSOR YETL"/>
    <property type="match status" value="1"/>
</dbReference>
<feature type="domain" description="HTH marR-type" evidence="1">
    <location>
        <begin position="1"/>
        <end position="141"/>
    </location>
</feature>
<keyword evidence="3" id="KW-1185">Reference proteome</keyword>
<dbReference type="Pfam" id="PF01047">
    <property type="entry name" value="MarR"/>
    <property type="match status" value="1"/>
</dbReference>
<dbReference type="InterPro" id="IPR036388">
    <property type="entry name" value="WH-like_DNA-bd_sf"/>
</dbReference>
<dbReference type="PRINTS" id="PR00598">
    <property type="entry name" value="HTHMARR"/>
</dbReference>
<comment type="caution">
    <text evidence="2">The sequence shown here is derived from an EMBL/GenBank/DDBJ whole genome shotgun (WGS) entry which is preliminary data.</text>
</comment>
<sequence length="164" mass="17671">MAEKPLRLDGYLPYLINRAGISMANHFGLVLRQAGVSLQDWRVLAALRERGGLRLTELAARTSIEISTLSRLVAGMETAGLVSRERDSDDARAIAIHLTVAGDSLAARLTPAAEQLERTALAGFSEAETAVLKAQLERLYGNLAAVPELAEAEEPAGRAVIRRK</sequence>
<gene>
    <name evidence="2" type="ORF">ACFOOQ_11430</name>
</gene>
<dbReference type="Gene3D" id="1.10.10.10">
    <property type="entry name" value="Winged helix-like DNA-binding domain superfamily/Winged helix DNA-binding domain"/>
    <property type="match status" value="1"/>
</dbReference>
<dbReference type="EMBL" id="JBHRYJ010000002">
    <property type="protein sequence ID" value="MFC3676158.1"/>
    <property type="molecule type" value="Genomic_DNA"/>
</dbReference>
<dbReference type="InterPro" id="IPR000835">
    <property type="entry name" value="HTH_MarR-typ"/>
</dbReference>
<dbReference type="RefSeq" id="WP_379726234.1">
    <property type="nucleotide sequence ID" value="NZ_JBHRYJ010000002.1"/>
</dbReference>
<dbReference type="PANTHER" id="PTHR33164">
    <property type="entry name" value="TRANSCRIPTIONAL REGULATOR, MARR FAMILY"/>
    <property type="match status" value="1"/>
</dbReference>
<evidence type="ECO:0000313" key="3">
    <source>
        <dbReference type="Proteomes" id="UP001595711"/>
    </source>
</evidence>
<accession>A0ABV7VFA7</accession>
<reference evidence="3" key="1">
    <citation type="journal article" date="2019" name="Int. J. Syst. Evol. Microbiol.">
        <title>The Global Catalogue of Microorganisms (GCM) 10K type strain sequencing project: providing services to taxonomists for standard genome sequencing and annotation.</title>
        <authorList>
            <consortium name="The Broad Institute Genomics Platform"/>
            <consortium name="The Broad Institute Genome Sequencing Center for Infectious Disease"/>
            <person name="Wu L."/>
            <person name="Ma J."/>
        </authorList>
    </citation>
    <scope>NUCLEOTIDE SEQUENCE [LARGE SCALE GENOMIC DNA]</scope>
    <source>
        <strain evidence="3">KCTC 42182</strain>
    </source>
</reference>
<evidence type="ECO:0000313" key="2">
    <source>
        <dbReference type="EMBL" id="MFC3676158.1"/>
    </source>
</evidence>
<proteinExistence type="predicted"/>
<name>A0ABV7VFA7_9PROT</name>
<dbReference type="PROSITE" id="PS50995">
    <property type="entry name" value="HTH_MARR_2"/>
    <property type="match status" value="1"/>
</dbReference>
<dbReference type="InterPro" id="IPR039422">
    <property type="entry name" value="MarR/SlyA-like"/>
</dbReference>
<evidence type="ECO:0000259" key="1">
    <source>
        <dbReference type="PROSITE" id="PS50995"/>
    </source>
</evidence>
<dbReference type="SMART" id="SM00347">
    <property type="entry name" value="HTH_MARR"/>
    <property type="match status" value="1"/>
</dbReference>
<dbReference type="Proteomes" id="UP001595711">
    <property type="component" value="Unassembled WGS sequence"/>
</dbReference>
<organism evidence="2 3">
    <name type="scientific">Ferrovibrio xuzhouensis</name>
    <dbReference type="NCBI Taxonomy" id="1576914"/>
    <lineage>
        <taxon>Bacteria</taxon>
        <taxon>Pseudomonadati</taxon>
        <taxon>Pseudomonadota</taxon>
        <taxon>Alphaproteobacteria</taxon>
        <taxon>Rhodospirillales</taxon>
        <taxon>Rhodospirillaceae</taxon>
        <taxon>Ferrovibrio</taxon>
    </lineage>
</organism>
<dbReference type="SUPFAM" id="SSF46785">
    <property type="entry name" value="Winged helix' DNA-binding domain"/>
    <property type="match status" value="1"/>
</dbReference>
<protein>
    <submittedName>
        <fullName evidence="2">MarR family winged helix-turn-helix transcriptional regulator</fullName>
    </submittedName>
</protein>
<dbReference type="InterPro" id="IPR036390">
    <property type="entry name" value="WH_DNA-bd_sf"/>
</dbReference>